<sequence length="466" mass="50377">MWKDVVTSYVLRGNFLSELRDDPQKRFFYDLDTCDAQSLQAIEANYKFLLNVCATLAAESCVPAHGVWKAVWVKLAETYGIFPSRTRTKVIRDWASTQSGLARAMTVHSFSVTMRSRGSRNQKMMLIKKCIHRAIAEAASPGGNIDVEGTLRRNLERSFAQDVPALASSSSASDVDTKDAVPTKITEEDVLSKRLEDDKLSKKPAVEDNSKPSTAEPSAEAVPVTARQAEKERKPLLPCGVTINGSLADQVVALSQSLGSGDDATDLAAAQAKVLKAASRKRAPDDVDDDAEEGGNSKPKRKRAPKAKVTAVKAKSAPKTPAEPANASPPANAAAEPSADAEPSANGSAGDPQPKKKPGKPKEDVDLASVFAEKEPGLRTAGIAVPKMDPLRMSFTLQPEKDGTSAMQILWYKNQIYINETKQVYLSYKVNGKGGTTMSVGHRGWTVLYQHARVLAGWDELPEETE</sequence>
<dbReference type="EMBL" id="CAMXCT020000288">
    <property type="protein sequence ID" value="CAL1130045.1"/>
    <property type="molecule type" value="Genomic_DNA"/>
</dbReference>
<name>A0A9P1FJC1_9DINO</name>
<evidence type="ECO:0000313" key="3">
    <source>
        <dbReference type="EMBL" id="CAL4763982.1"/>
    </source>
</evidence>
<dbReference type="Proteomes" id="UP001152797">
    <property type="component" value="Unassembled WGS sequence"/>
</dbReference>
<gene>
    <name evidence="2" type="ORF">C1SCF055_LOCUS4873</name>
</gene>
<dbReference type="AlphaFoldDB" id="A0A9P1FJC1"/>
<evidence type="ECO:0000256" key="1">
    <source>
        <dbReference type="SAM" id="MobiDB-lite"/>
    </source>
</evidence>
<feature type="compositionally biased region" description="Low complexity" evidence="1">
    <location>
        <begin position="307"/>
        <end position="346"/>
    </location>
</feature>
<evidence type="ECO:0000313" key="4">
    <source>
        <dbReference type="Proteomes" id="UP001152797"/>
    </source>
</evidence>
<keyword evidence="4" id="KW-1185">Reference proteome</keyword>
<dbReference type="EMBL" id="CAMXCT030000288">
    <property type="protein sequence ID" value="CAL4763982.1"/>
    <property type="molecule type" value="Genomic_DNA"/>
</dbReference>
<reference evidence="2" key="1">
    <citation type="submission" date="2022-10" db="EMBL/GenBank/DDBJ databases">
        <authorList>
            <person name="Chen Y."/>
            <person name="Dougan E. K."/>
            <person name="Chan C."/>
            <person name="Rhodes N."/>
            <person name="Thang M."/>
        </authorList>
    </citation>
    <scope>NUCLEOTIDE SEQUENCE</scope>
</reference>
<organism evidence="2">
    <name type="scientific">Cladocopium goreaui</name>
    <dbReference type="NCBI Taxonomy" id="2562237"/>
    <lineage>
        <taxon>Eukaryota</taxon>
        <taxon>Sar</taxon>
        <taxon>Alveolata</taxon>
        <taxon>Dinophyceae</taxon>
        <taxon>Suessiales</taxon>
        <taxon>Symbiodiniaceae</taxon>
        <taxon>Cladocopium</taxon>
    </lineage>
</organism>
<proteinExistence type="predicted"/>
<accession>A0A9P1FJC1</accession>
<feature type="compositionally biased region" description="Basic and acidic residues" evidence="1">
    <location>
        <begin position="195"/>
        <end position="210"/>
    </location>
</feature>
<evidence type="ECO:0000313" key="2">
    <source>
        <dbReference type="EMBL" id="CAI3976670.1"/>
    </source>
</evidence>
<feature type="region of interest" description="Disordered" evidence="1">
    <location>
        <begin position="277"/>
        <end position="363"/>
    </location>
</feature>
<comment type="caution">
    <text evidence="2">The sequence shown here is derived from an EMBL/GenBank/DDBJ whole genome shotgun (WGS) entry which is preliminary data.</text>
</comment>
<feature type="region of interest" description="Disordered" evidence="1">
    <location>
        <begin position="195"/>
        <end position="233"/>
    </location>
</feature>
<reference evidence="3 4" key="2">
    <citation type="submission" date="2024-05" db="EMBL/GenBank/DDBJ databases">
        <authorList>
            <person name="Chen Y."/>
            <person name="Shah S."/>
            <person name="Dougan E. K."/>
            <person name="Thang M."/>
            <person name="Chan C."/>
        </authorList>
    </citation>
    <scope>NUCLEOTIDE SEQUENCE [LARGE SCALE GENOMIC DNA]</scope>
</reference>
<dbReference type="EMBL" id="CAMXCT010000288">
    <property type="protein sequence ID" value="CAI3976670.1"/>
    <property type="molecule type" value="Genomic_DNA"/>
</dbReference>
<protein>
    <submittedName>
        <fullName evidence="3">Kinesin-like protein KIF21B</fullName>
    </submittedName>
</protein>